<keyword evidence="14" id="KW-1185">Reference proteome</keyword>
<organism evidence="13 14">
    <name type="scientific">Vigna mungo</name>
    <name type="common">Black gram</name>
    <name type="synonym">Phaseolus mungo</name>
    <dbReference type="NCBI Taxonomy" id="3915"/>
    <lineage>
        <taxon>Eukaryota</taxon>
        <taxon>Viridiplantae</taxon>
        <taxon>Streptophyta</taxon>
        <taxon>Embryophyta</taxon>
        <taxon>Tracheophyta</taxon>
        <taxon>Spermatophyta</taxon>
        <taxon>Magnoliopsida</taxon>
        <taxon>eudicotyledons</taxon>
        <taxon>Gunneridae</taxon>
        <taxon>Pentapetalae</taxon>
        <taxon>rosids</taxon>
        <taxon>fabids</taxon>
        <taxon>Fabales</taxon>
        <taxon>Fabaceae</taxon>
        <taxon>Papilionoideae</taxon>
        <taxon>50 kb inversion clade</taxon>
        <taxon>NPAAA clade</taxon>
        <taxon>indigoferoid/millettioid clade</taxon>
        <taxon>Phaseoleae</taxon>
        <taxon>Vigna</taxon>
    </lineage>
</organism>
<dbReference type="AlphaFoldDB" id="A0AAQ3N8G0"/>
<gene>
    <name evidence="13" type="ORF">V8G54_018196</name>
</gene>
<comment type="similarity">
    <text evidence="8">In the N-terminal section; belongs to the long-chain O-acyltransferase family.</text>
</comment>
<reference evidence="13 14" key="1">
    <citation type="journal article" date="2023" name="Life. Sci Alliance">
        <title>Evolutionary insights into 3D genome organization and epigenetic landscape of Vigna mungo.</title>
        <authorList>
            <person name="Junaid A."/>
            <person name="Singh B."/>
            <person name="Bhatia S."/>
        </authorList>
    </citation>
    <scope>NUCLEOTIDE SEQUENCE [LARGE SCALE GENOMIC DNA]</scope>
    <source>
        <strain evidence="13">Urdbean</strain>
    </source>
</reference>
<protein>
    <recommendedName>
        <fullName evidence="15">Diacylglycerol O-acyltransferase</fullName>
    </recommendedName>
</protein>
<evidence type="ECO:0000256" key="4">
    <source>
        <dbReference type="ARBA" id="ARBA00005189"/>
    </source>
</evidence>
<evidence type="ECO:0000256" key="10">
    <source>
        <dbReference type="ARBA" id="ARBA00048109"/>
    </source>
</evidence>
<feature type="domain" description="O-acyltransferase WSD1-like N-terminal" evidence="11">
    <location>
        <begin position="94"/>
        <end position="282"/>
    </location>
</feature>
<evidence type="ECO:0000259" key="11">
    <source>
        <dbReference type="Pfam" id="PF03007"/>
    </source>
</evidence>
<evidence type="ECO:0000313" key="13">
    <source>
        <dbReference type="EMBL" id="WVZ04850.1"/>
    </source>
</evidence>
<proteinExistence type="inferred from homology"/>
<dbReference type="PANTHER" id="PTHR31650">
    <property type="entry name" value="O-ACYLTRANSFERASE (WSD1-LIKE) FAMILY PROTEIN"/>
    <property type="match status" value="1"/>
</dbReference>
<accession>A0AAQ3N8G0</accession>
<dbReference type="Pfam" id="PF06974">
    <property type="entry name" value="WS_DGAT_C"/>
    <property type="match status" value="1"/>
</dbReference>
<dbReference type="Proteomes" id="UP001374535">
    <property type="component" value="Chromosome 6"/>
</dbReference>
<name>A0AAQ3N8G0_VIGMU</name>
<keyword evidence="6" id="KW-0256">Endoplasmic reticulum</keyword>
<evidence type="ECO:0000256" key="2">
    <source>
        <dbReference type="ARBA" id="ARBA00004586"/>
    </source>
</evidence>
<evidence type="ECO:0000256" key="5">
    <source>
        <dbReference type="ARBA" id="ARBA00022679"/>
    </source>
</evidence>
<evidence type="ECO:0000259" key="12">
    <source>
        <dbReference type="Pfam" id="PF06974"/>
    </source>
</evidence>
<dbReference type="EMBL" id="CP144695">
    <property type="protein sequence ID" value="WVZ04850.1"/>
    <property type="molecule type" value="Genomic_DNA"/>
</dbReference>
<dbReference type="GO" id="GO:0005789">
    <property type="term" value="C:endoplasmic reticulum membrane"/>
    <property type="evidence" value="ECO:0007669"/>
    <property type="project" value="UniProtKB-SubCell"/>
</dbReference>
<comment type="subcellular location">
    <subcellularLocation>
        <location evidence="1">Cell membrane</location>
        <topology evidence="1">Single-pass membrane protein</topology>
    </subcellularLocation>
    <subcellularLocation>
        <location evidence="2">Endoplasmic reticulum membrane</location>
    </subcellularLocation>
</comment>
<dbReference type="GO" id="GO:0004144">
    <property type="term" value="F:diacylglycerol O-acyltransferase activity"/>
    <property type="evidence" value="ECO:0007669"/>
    <property type="project" value="UniProtKB-EC"/>
</dbReference>
<dbReference type="GO" id="GO:0005886">
    <property type="term" value="C:plasma membrane"/>
    <property type="evidence" value="ECO:0007669"/>
    <property type="project" value="UniProtKB-SubCell"/>
</dbReference>
<evidence type="ECO:0000256" key="9">
    <source>
        <dbReference type="ARBA" id="ARBA00047604"/>
    </source>
</evidence>
<comment type="pathway">
    <text evidence="4">Lipid metabolism.</text>
</comment>
<dbReference type="InterPro" id="IPR009721">
    <property type="entry name" value="O-acyltransferase_WSD1_C"/>
</dbReference>
<comment type="catalytic activity">
    <reaction evidence="10">
        <text>an acyl-CoA + a 1,2-diacyl-sn-glycerol = a triacyl-sn-glycerol + CoA</text>
        <dbReference type="Rhea" id="RHEA:10868"/>
        <dbReference type="ChEBI" id="CHEBI:17815"/>
        <dbReference type="ChEBI" id="CHEBI:57287"/>
        <dbReference type="ChEBI" id="CHEBI:58342"/>
        <dbReference type="ChEBI" id="CHEBI:64615"/>
        <dbReference type="EC" id="2.3.1.20"/>
    </reaction>
</comment>
<evidence type="ECO:0000256" key="1">
    <source>
        <dbReference type="ARBA" id="ARBA00004162"/>
    </source>
</evidence>
<evidence type="ECO:0008006" key="15">
    <source>
        <dbReference type="Google" id="ProtNLM"/>
    </source>
</evidence>
<evidence type="ECO:0000256" key="8">
    <source>
        <dbReference type="ARBA" id="ARBA00024360"/>
    </source>
</evidence>
<comment type="catalytic activity">
    <reaction evidence="9">
        <text>a long chain fatty alcohol + a fatty acyl-CoA = a long-chain alcohol wax ester + CoA</text>
        <dbReference type="Rhea" id="RHEA:38443"/>
        <dbReference type="ChEBI" id="CHEBI:17135"/>
        <dbReference type="ChEBI" id="CHEBI:57287"/>
        <dbReference type="ChEBI" id="CHEBI:77636"/>
        <dbReference type="ChEBI" id="CHEBI:235323"/>
        <dbReference type="EC" id="2.3.1.75"/>
    </reaction>
</comment>
<evidence type="ECO:0000256" key="3">
    <source>
        <dbReference type="ARBA" id="ARBA00004771"/>
    </source>
</evidence>
<sequence>MICVLYIWFHFPLQVVKFHKTYTMEHQKEELAEPVSPVGQYFNSSVLCIYIIGVLEFEVPIDDLQTYALLQDVFLPINPRFSSIMVQDKNGEKQWKKVDVNLKDHVNIPIFPESKTVELHDKYFHDYLSSIAMEQLPQSRPLWEIHMINYPTSDACSTIIFKLHHALGDGYSLMGALLSCLHRADDPFLPLSFPSLKQSKPEASTKSICRKFSYMFSSAFNTVSDFGWSLLKSSIISDDRTPIRFGDDGADFQPISISSMTFSIDHIKDIKSRLGVTINDVITGIVFYGTRLYMQDMDSKSKSSHSTALVLLNTRNIEGYQSINDMLNTKAKGPWGNKITFLHVPIPKLNETRISTPLEFIRDSHNIIKRKKQSLGVVLTGTLLDIEGKLRGQEAVAKRIRGTLTKSSAVISNLVGPVQQMALANHPVKGLYFTLAGGPESLVISIMSYMEVIKVTLKTEKDFIDEQKLKSCMQSAFEMIFRAAMEIPLETKR</sequence>
<comment type="pathway">
    <text evidence="3">Glycerolipid metabolism; triacylglycerol biosynthesis.</text>
</comment>
<evidence type="ECO:0000256" key="6">
    <source>
        <dbReference type="ARBA" id="ARBA00022824"/>
    </source>
</evidence>
<dbReference type="Pfam" id="PF03007">
    <property type="entry name" value="WS_DGAT_cat"/>
    <property type="match status" value="1"/>
</dbReference>
<dbReference type="InterPro" id="IPR004255">
    <property type="entry name" value="O-acyltransferase_WSD1_N"/>
</dbReference>
<dbReference type="PANTHER" id="PTHR31650:SF29">
    <property type="entry name" value="O-ACYLTRANSFERASE WSD1-LIKE PROTEIN"/>
    <property type="match status" value="1"/>
</dbReference>
<keyword evidence="5" id="KW-0808">Transferase</keyword>
<dbReference type="InterPro" id="IPR045034">
    <property type="entry name" value="O-acyltransferase_WSD1-like"/>
</dbReference>
<dbReference type="GO" id="GO:0019432">
    <property type="term" value="P:triglyceride biosynthetic process"/>
    <property type="evidence" value="ECO:0007669"/>
    <property type="project" value="TreeGrafter"/>
</dbReference>
<feature type="domain" description="O-acyltransferase WSD1 C-terminal" evidence="12">
    <location>
        <begin position="335"/>
        <end position="480"/>
    </location>
</feature>
<dbReference type="GO" id="GO:0047196">
    <property type="term" value="F:long-chain-alcohol O-fatty-acyltransferase activity"/>
    <property type="evidence" value="ECO:0007669"/>
    <property type="project" value="UniProtKB-EC"/>
</dbReference>
<evidence type="ECO:0000313" key="14">
    <source>
        <dbReference type="Proteomes" id="UP001374535"/>
    </source>
</evidence>
<evidence type="ECO:0000256" key="7">
    <source>
        <dbReference type="ARBA" id="ARBA00023315"/>
    </source>
</evidence>
<keyword evidence="7" id="KW-0012">Acyltransferase</keyword>